<evidence type="ECO:0008006" key="7">
    <source>
        <dbReference type="Google" id="ProtNLM"/>
    </source>
</evidence>
<evidence type="ECO:0000256" key="2">
    <source>
        <dbReference type="ARBA" id="ARBA00022692"/>
    </source>
</evidence>
<organism evidence="5 6">
    <name type="scientific">Paraphoma chrysanthemicola</name>
    <dbReference type="NCBI Taxonomy" id="798071"/>
    <lineage>
        <taxon>Eukaryota</taxon>
        <taxon>Fungi</taxon>
        <taxon>Dikarya</taxon>
        <taxon>Ascomycota</taxon>
        <taxon>Pezizomycotina</taxon>
        <taxon>Dothideomycetes</taxon>
        <taxon>Pleosporomycetidae</taxon>
        <taxon>Pleosporales</taxon>
        <taxon>Pleosporineae</taxon>
        <taxon>Phaeosphaeriaceae</taxon>
        <taxon>Paraphoma</taxon>
    </lineage>
</organism>
<evidence type="ECO:0000256" key="3">
    <source>
        <dbReference type="ARBA" id="ARBA00022989"/>
    </source>
</evidence>
<comment type="caution">
    <text evidence="5">The sequence shown here is derived from an EMBL/GenBank/DDBJ whole genome shotgun (WGS) entry which is preliminary data.</text>
</comment>
<keyword evidence="2" id="KW-0812">Transmembrane</keyword>
<dbReference type="OrthoDB" id="2421200at2759"/>
<proteinExistence type="predicted"/>
<evidence type="ECO:0000256" key="1">
    <source>
        <dbReference type="ARBA" id="ARBA00004370"/>
    </source>
</evidence>
<evidence type="ECO:0000313" key="5">
    <source>
        <dbReference type="EMBL" id="KAH7083818.1"/>
    </source>
</evidence>
<dbReference type="SUPFAM" id="SSF161084">
    <property type="entry name" value="MAPEG domain-like"/>
    <property type="match status" value="1"/>
</dbReference>
<evidence type="ECO:0000313" key="6">
    <source>
        <dbReference type="Proteomes" id="UP000813461"/>
    </source>
</evidence>
<reference evidence="5" key="1">
    <citation type="journal article" date="2021" name="Nat. Commun.">
        <title>Genetic determinants of endophytism in the Arabidopsis root mycobiome.</title>
        <authorList>
            <person name="Mesny F."/>
            <person name="Miyauchi S."/>
            <person name="Thiergart T."/>
            <person name="Pickel B."/>
            <person name="Atanasova L."/>
            <person name="Karlsson M."/>
            <person name="Huettel B."/>
            <person name="Barry K.W."/>
            <person name="Haridas S."/>
            <person name="Chen C."/>
            <person name="Bauer D."/>
            <person name="Andreopoulos W."/>
            <person name="Pangilinan J."/>
            <person name="LaButti K."/>
            <person name="Riley R."/>
            <person name="Lipzen A."/>
            <person name="Clum A."/>
            <person name="Drula E."/>
            <person name="Henrissat B."/>
            <person name="Kohler A."/>
            <person name="Grigoriev I.V."/>
            <person name="Martin F.M."/>
            <person name="Hacquard S."/>
        </authorList>
    </citation>
    <scope>NUCLEOTIDE SEQUENCE</scope>
    <source>
        <strain evidence="5">MPI-SDFR-AT-0120</strain>
    </source>
</reference>
<dbReference type="AlphaFoldDB" id="A0A8K0R1Y6"/>
<sequence length="206" mass="21652">MADDKKRQAKRVAADNGVKNPAGVAYVGATALYLALVPATSFLTKPGSIVQSLTHALIKLLPGVGTTAITSGRAIPALSAFYLFWTFGASGAASAAGQAMGREEGFDMEHPRKHVNSLDGLPLRLRSAHVQLMENFSGFALSAALAQVIAPTDAQIVNLLGYHVIVKTLVHYPVYVANLPPPTRTLAHISATAALINVCWRLAAGN</sequence>
<dbReference type="PANTHER" id="PTHR35371">
    <property type="entry name" value="INNER MEMBRANE PROTEIN"/>
    <property type="match status" value="1"/>
</dbReference>
<name>A0A8K0R1Y6_9PLEO</name>
<dbReference type="InterPro" id="IPR023352">
    <property type="entry name" value="MAPEG-like_dom_sf"/>
</dbReference>
<accession>A0A8K0R1Y6</accession>
<keyword evidence="3" id="KW-1133">Transmembrane helix</keyword>
<dbReference type="Proteomes" id="UP000813461">
    <property type="component" value="Unassembled WGS sequence"/>
</dbReference>
<evidence type="ECO:0000256" key="4">
    <source>
        <dbReference type="ARBA" id="ARBA00023136"/>
    </source>
</evidence>
<dbReference type="Pfam" id="PF01124">
    <property type="entry name" value="MAPEG"/>
    <property type="match status" value="1"/>
</dbReference>
<keyword evidence="6" id="KW-1185">Reference proteome</keyword>
<comment type="subcellular location">
    <subcellularLocation>
        <location evidence="1">Membrane</location>
    </subcellularLocation>
</comment>
<dbReference type="Gene3D" id="1.20.120.550">
    <property type="entry name" value="Membrane associated eicosanoid/glutathione metabolism-like domain"/>
    <property type="match status" value="1"/>
</dbReference>
<dbReference type="InterPro" id="IPR001129">
    <property type="entry name" value="Membr-assoc_MAPEG"/>
</dbReference>
<protein>
    <recommendedName>
        <fullName evidence="7">MAPEG family protein</fullName>
    </recommendedName>
</protein>
<gene>
    <name evidence="5" type="ORF">FB567DRAFT_92480</name>
</gene>
<keyword evidence="4" id="KW-0472">Membrane</keyword>
<dbReference type="EMBL" id="JAGMVJ010000013">
    <property type="protein sequence ID" value="KAH7083818.1"/>
    <property type="molecule type" value="Genomic_DNA"/>
</dbReference>
<dbReference type="PANTHER" id="PTHR35371:SF1">
    <property type="entry name" value="BLR7753 PROTEIN"/>
    <property type="match status" value="1"/>
</dbReference>
<dbReference type="GO" id="GO:0016020">
    <property type="term" value="C:membrane"/>
    <property type="evidence" value="ECO:0007669"/>
    <property type="project" value="UniProtKB-SubCell"/>
</dbReference>